<evidence type="ECO:0000256" key="3">
    <source>
        <dbReference type="PROSITE-ProRule" id="PRU00023"/>
    </source>
</evidence>
<proteinExistence type="predicted"/>
<evidence type="ECO:0000259" key="5">
    <source>
        <dbReference type="PROSITE" id="PS50089"/>
    </source>
</evidence>
<dbReference type="PANTHER" id="PTHR24166:SF45">
    <property type="entry name" value="E3 UBIQUITIN-PROTEIN LIGASE XBAT35"/>
    <property type="match status" value="1"/>
</dbReference>
<dbReference type="Gene3D" id="3.30.40.10">
    <property type="entry name" value="Zinc/RING finger domain, C3HC4 (zinc finger)"/>
    <property type="match status" value="1"/>
</dbReference>
<dbReference type="Pfam" id="PF12796">
    <property type="entry name" value="Ank_2"/>
    <property type="match status" value="1"/>
</dbReference>
<dbReference type="SUPFAM" id="SSF48403">
    <property type="entry name" value="Ankyrin repeat"/>
    <property type="match status" value="1"/>
</dbReference>
<gene>
    <name evidence="6" type="ORF">FEM48_Zijuj07G0100300</name>
</gene>
<dbReference type="SUPFAM" id="SSF57850">
    <property type="entry name" value="RING/U-box"/>
    <property type="match status" value="1"/>
</dbReference>
<comment type="caution">
    <text evidence="6">The sequence shown here is derived from an EMBL/GenBank/DDBJ whole genome shotgun (WGS) entry which is preliminary data.</text>
</comment>
<dbReference type="SMART" id="SM00184">
    <property type="entry name" value="RING"/>
    <property type="match status" value="1"/>
</dbReference>
<dbReference type="Pfam" id="PF13920">
    <property type="entry name" value="zf-C3HC4_3"/>
    <property type="match status" value="1"/>
</dbReference>
<keyword evidence="4" id="KW-0479">Metal-binding</keyword>
<protein>
    <recommendedName>
        <fullName evidence="5">RING-type domain-containing protein</fullName>
    </recommendedName>
</protein>
<dbReference type="InterPro" id="IPR013083">
    <property type="entry name" value="Znf_RING/FYVE/PHD"/>
</dbReference>
<keyword evidence="2 3" id="KW-0040">ANK repeat</keyword>
<keyword evidence="4" id="KW-0863">Zinc-finger</keyword>
<dbReference type="InterPro" id="IPR002110">
    <property type="entry name" value="Ankyrin_rpt"/>
</dbReference>
<dbReference type="Proteomes" id="UP000813462">
    <property type="component" value="Unassembled WGS sequence"/>
</dbReference>
<dbReference type="AlphaFoldDB" id="A0A978V401"/>
<dbReference type="InterPro" id="IPR001841">
    <property type="entry name" value="Znf_RING"/>
</dbReference>
<dbReference type="GO" id="GO:0008270">
    <property type="term" value="F:zinc ion binding"/>
    <property type="evidence" value="ECO:0007669"/>
    <property type="project" value="UniProtKB-KW"/>
</dbReference>
<evidence type="ECO:0000256" key="1">
    <source>
        <dbReference type="ARBA" id="ARBA00022737"/>
    </source>
</evidence>
<dbReference type="PROSITE" id="PS50089">
    <property type="entry name" value="ZF_RING_2"/>
    <property type="match status" value="1"/>
</dbReference>
<reference evidence="6" key="1">
    <citation type="journal article" date="2021" name="Front. Plant Sci.">
        <title>Chromosome-Scale Genome Assembly for Chinese Sour Jujube and Insights Into Its Genome Evolution and Domestication Signature.</title>
        <authorList>
            <person name="Shen L.-Y."/>
            <person name="Luo H."/>
            <person name="Wang X.-L."/>
            <person name="Wang X.-M."/>
            <person name="Qiu X.-J."/>
            <person name="Liu H."/>
            <person name="Zhou S.-S."/>
            <person name="Jia K.-H."/>
            <person name="Nie S."/>
            <person name="Bao Y.-T."/>
            <person name="Zhang R.-G."/>
            <person name="Yun Q.-Z."/>
            <person name="Chai Y.-H."/>
            <person name="Lu J.-Y."/>
            <person name="Li Y."/>
            <person name="Zhao S.-W."/>
            <person name="Mao J.-F."/>
            <person name="Jia S.-G."/>
            <person name="Mao Y.-M."/>
        </authorList>
    </citation>
    <scope>NUCLEOTIDE SEQUENCE</scope>
    <source>
        <strain evidence="6">AT0</strain>
        <tissue evidence="6">Leaf</tissue>
    </source>
</reference>
<dbReference type="InterPro" id="IPR050889">
    <property type="entry name" value="Dendritic_Spine_Reg/Scaffold"/>
</dbReference>
<evidence type="ECO:0000313" key="6">
    <source>
        <dbReference type="EMBL" id="KAH7522084.1"/>
    </source>
</evidence>
<evidence type="ECO:0000313" key="7">
    <source>
        <dbReference type="Proteomes" id="UP000813462"/>
    </source>
</evidence>
<dbReference type="SMART" id="SM00248">
    <property type="entry name" value="ANK"/>
    <property type="match status" value="3"/>
</dbReference>
<name>A0A978V401_ZIZJJ</name>
<organism evidence="6 7">
    <name type="scientific">Ziziphus jujuba var. spinosa</name>
    <dbReference type="NCBI Taxonomy" id="714518"/>
    <lineage>
        <taxon>Eukaryota</taxon>
        <taxon>Viridiplantae</taxon>
        <taxon>Streptophyta</taxon>
        <taxon>Embryophyta</taxon>
        <taxon>Tracheophyta</taxon>
        <taxon>Spermatophyta</taxon>
        <taxon>Magnoliopsida</taxon>
        <taxon>eudicotyledons</taxon>
        <taxon>Gunneridae</taxon>
        <taxon>Pentapetalae</taxon>
        <taxon>rosids</taxon>
        <taxon>fabids</taxon>
        <taxon>Rosales</taxon>
        <taxon>Rhamnaceae</taxon>
        <taxon>Paliureae</taxon>
        <taxon>Ziziphus</taxon>
    </lineage>
</organism>
<dbReference type="PROSITE" id="PS50088">
    <property type="entry name" value="ANK_REPEAT"/>
    <property type="match status" value="2"/>
</dbReference>
<evidence type="ECO:0000256" key="4">
    <source>
        <dbReference type="PROSITE-ProRule" id="PRU00175"/>
    </source>
</evidence>
<dbReference type="InterPro" id="IPR036770">
    <property type="entry name" value="Ankyrin_rpt-contain_sf"/>
</dbReference>
<keyword evidence="4" id="KW-0862">Zinc</keyword>
<feature type="domain" description="RING-type" evidence="5">
    <location>
        <begin position="478"/>
        <end position="517"/>
    </location>
</feature>
<sequence length="529" mass="57708">MGQQQSKDELLHQQVSYGNIEGIKTLCREGAGLEWIDREAKTPLTVACMNPELYNVAKTLIELGANVNAYRPGRHAGTPLHHAAKRGLENTVKLLLSHGANALIMNDDCQSPLDVARAKGHGNVVRAIESHICLFSGWMREFYGPGFLEVLAPQLVSRKVWLSEQYSWVVILPTGSRNPTKPFKLELAIYPSVQLKHCGFRNLWATIVPVRSFLVMLNEQDAQPRTVIALWKADLEEPKLHQSDPSVIIVDKLAIPRGRRRRRRYYTCHEARFRPGTIRQTRVKLAPANESDRQQLQWFCNACKGIPQANPAFLQDNQIPVVPSTAPPSAEDLELAMALSASIQSAMQERPPLVDAHLSSEASTSSTWSSSMNTSCHCDMDAPNAPVLLTTASEQPKQEIGPGGSLSQHSLIQDNAAAQISRPLDSGPSAPPIADDIIEDGLIHYPSIDSSPIDMSSPTIGCVPAKAGDKEDDISSSCVICLDAPVEGACIPCGHMAGCMSCLNEVKAAKGTCPVCRAKIQQVIRLYAV</sequence>
<dbReference type="CDD" id="cd23129">
    <property type="entry name" value="RING-HC_XBAT35-like"/>
    <property type="match status" value="1"/>
</dbReference>
<dbReference type="Gene3D" id="1.25.40.20">
    <property type="entry name" value="Ankyrin repeat-containing domain"/>
    <property type="match status" value="1"/>
</dbReference>
<keyword evidence="1" id="KW-0677">Repeat</keyword>
<dbReference type="PROSITE" id="PS50297">
    <property type="entry name" value="ANK_REP_REGION"/>
    <property type="match status" value="2"/>
</dbReference>
<evidence type="ECO:0000256" key="2">
    <source>
        <dbReference type="ARBA" id="ARBA00023043"/>
    </source>
</evidence>
<feature type="repeat" description="ANK" evidence="3">
    <location>
        <begin position="39"/>
        <end position="72"/>
    </location>
</feature>
<dbReference type="PANTHER" id="PTHR24166">
    <property type="entry name" value="ROLLING PEBBLES, ISOFORM B"/>
    <property type="match status" value="1"/>
</dbReference>
<feature type="repeat" description="ANK" evidence="3">
    <location>
        <begin position="75"/>
        <end position="107"/>
    </location>
</feature>
<accession>A0A978V401</accession>
<dbReference type="EMBL" id="JAEACU010000007">
    <property type="protein sequence ID" value="KAH7522084.1"/>
    <property type="molecule type" value="Genomic_DNA"/>
</dbReference>